<keyword evidence="2" id="KW-1185">Reference proteome</keyword>
<evidence type="ECO:0000313" key="1">
    <source>
        <dbReference type="EMBL" id="MEL0655409.1"/>
    </source>
</evidence>
<gene>
    <name evidence="1" type="ORF">V6257_10240</name>
</gene>
<sequence>MFIRFVVDDVCKDSEQRLGVFQAVSYLKEDNIFFDYELDHAEYLLDWFNKNLESPFDHLNKQKLKKSDVYISWFKISAIEHIAKVRELVSMLENRDIFVDQVRAINPGKIVYQDNFQVFAKPFKKF</sequence>
<comment type="caution">
    <text evidence="1">The sequence shown here is derived from an EMBL/GenBank/DDBJ whole genome shotgun (WGS) entry which is preliminary data.</text>
</comment>
<accession>A0ABU9H0M6</accession>
<dbReference type="RefSeq" id="WP_182753654.1">
    <property type="nucleotide sequence ID" value="NZ_JBAKAW010000008.1"/>
</dbReference>
<protein>
    <submittedName>
        <fullName evidence="1">Uncharacterized protein</fullName>
    </submittedName>
</protein>
<dbReference type="EMBL" id="JBAKAW010000008">
    <property type="protein sequence ID" value="MEL0655409.1"/>
    <property type="molecule type" value="Genomic_DNA"/>
</dbReference>
<name>A0ABU9H0M6_9GAMM</name>
<organism evidence="1 2">
    <name type="scientific">Pseudoalteromonas issachenkonii</name>
    <dbReference type="NCBI Taxonomy" id="152297"/>
    <lineage>
        <taxon>Bacteria</taxon>
        <taxon>Pseudomonadati</taxon>
        <taxon>Pseudomonadota</taxon>
        <taxon>Gammaproteobacteria</taxon>
        <taxon>Alteromonadales</taxon>
        <taxon>Pseudoalteromonadaceae</taxon>
        <taxon>Pseudoalteromonas</taxon>
    </lineage>
</organism>
<proteinExistence type="predicted"/>
<evidence type="ECO:0000313" key="2">
    <source>
        <dbReference type="Proteomes" id="UP001371391"/>
    </source>
</evidence>
<dbReference type="Proteomes" id="UP001371391">
    <property type="component" value="Unassembled WGS sequence"/>
</dbReference>
<reference evidence="1 2" key="1">
    <citation type="submission" date="2024-02" db="EMBL/GenBank/DDBJ databases">
        <title>Bacteria isolated from the canopy kelp, Nereocystis luetkeana.</title>
        <authorList>
            <person name="Pfister C.A."/>
            <person name="Younker I.T."/>
            <person name="Light S.H."/>
        </authorList>
    </citation>
    <scope>NUCLEOTIDE SEQUENCE [LARGE SCALE GENOMIC DNA]</scope>
    <source>
        <strain evidence="1 2">TI.1.03</strain>
    </source>
</reference>